<name>A0ABZ1CQI6_9TREE</name>
<dbReference type="NCBIfam" id="NF001567">
    <property type="entry name" value="PRK00389.1"/>
    <property type="match status" value="1"/>
</dbReference>
<comment type="subunit">
    <text evidence="7">The glycine cleavage system is composed of four proteins: P, T, L and H.</text>
</comment>
<dbReference type="InterPro" id="IPR006222">
    <property type="entry name" value="GCVT_N"/>
</dbReference>
<dbReference type="InterPro" id="IPR006223">
    <property type="entry name" value="GcvT"/>
</dbReference>
<keyword evidence="7" id="KW-0496">Mitochondrion</keyword>
<evidence type="ECO:0000313" key="10">
    <source>
        <dbReference type="EMBL" id="WRT63999.1"/>
    </source>
</evidence>
<gene>
    <name evidence="10" type="ORF">IL334_000926</name>
</gene>
<comment type="function">
    <text evidence="7">The glycine cleavage system catalyzes the degradation of glycine.</text>
</comment>
<comment type="catalytic activity">
    <reaction evidence="6 7">
        <text>N(6)-[(R)-S(8)-aminomethyldihydrolipoyl]-L-lysyl-[protein] + (6S)-5,6,7,8-tetrahydrofolate = N(6)-[(R)-dihydrolipoyl]-L-lysyl-[protein] + (6R)-5,10-methylene-5,6,7,8-tetrahydrofolate + NH4(+)</text>
        <dbReference type="Rhea" id="RHEA:16945"/>
        <dbReference type="Rhea" id="RHEA-COMP:10475"/>
        <dbReference type="Rhea" id="RHEA-COMP:10492"/>
        <dbReference type="ChEBI" id="CHEBI:15636"/>
        <dbReference type="ChEBI" id="CHEBI:28938"/>
        <dbReference type="ChEBI" id="CHEBI:57453"/>
        <dbReference type="ChEBI" id="CHEBI:83100"/>
        <dbReference type="ChEBI" id="CHEBI:83143"/>
        <dbReference type="EC" id="2.1.2.10"/>
    </reaction>
</comment>
<feature type="domain" description="Aminomethyltransferase C-terminal" evidence="9">
    <location>
        <begin position="339"/>
        <end position="417"/>
    </location>
</feature>
<dbReference type="InterPro" id="IPR028896">
    <property type="entry name" value="GcvT/YgfZ/DmdA"/>
</dbReference>
<dbReference type="Gene3D" id="2.40.30.110">
    <property type="entry name" value="Aminomethyltransferase beta-barrel domains"/>
    <property type="match status" value="1"/>
</dbReference>
<dbReference type="GeneID" id="87953057"/>
<protein>
    <recommendedName>
        <fullName evidence="2 7">Aminomethyltransferase</fullName>
        <ecNumber evidence="2 7">2.1.2.10</ecNumber>
    </recommendedName>
    <alternativeName>
        <fullName evidence="5 7">Glycine cleavage system T protein</fullName>
    </alternativeName>
</protein>
<keyword evidence="11" id="KW-1185">Reference proteome</keyword>
<evidence type="ECO:0000256" key="3">
    <source>
        <dbReference type="ARBA" id="ARBA00022576"/>
    </source>
</evidence>
<keyword evidence="3 7" id="KW-0032">Aminotransferase</keyword>
<dbReference type="Gene3D" id="3.30.70.1400">
    <property type="entry name" value="Aminomethyltransferase beta-barrel domains"/>
    <property type="match status" value="1"/>
</dbReference>
<evidence type="ECO:0000256" key="5">
    <source>
        <dbReference type="ARBA" id="ARBA00031395"/>
    </source>
</evidence>
<dbReference type="EC" id="2.1.2.10" evidence="2 7"/>
<evidence type="ECO:0000256" key="1">
    <source>
        <dbReference type="ARBA" id="ARBA00008609"/>
    </source>
</evidence>
<accession>A0ABZ1CQI6</accession>
<evidence type="ECO:0000256" key="7">
    <source>
        <dbReference type="RuleBase" id="RU003981"/>
    </source>
</evidence>
<dbReference type="InterPro" id="IPR029043">
    <property type="entry name" value="GcvT/YgfZ_C"/>
</dbReference>
<comment type="subcellular location">
    <subcellularLocation>
        <location evidence="7">Mitochondrion</location>
    </subcellularLocation>
</comment>
<dbReference type="PIRSF" id="PIRSF006487">
    <property type="entry name" value="GcvT"/>
    <property type="match status" value="1"/>
</dbReference>
<dbReference type="NCBIfam" id="TIGR00528">
    <property type="entry name" value="gcvT"/>
    <property type="match status" value="1"/>
</dbReference>
<evidence type="ECO:0000259" key="9">
    <source>
        <dbReference type="Pfam" id="PF08669"/>
    </source>
</evidence>
<evidence type="ECO:0000313" key="11">
    <source>
        <dbReference type="Proteomes" id="UP001329825"/>
    </source>
</evidence>
<dbReference type="PANTHER" id="PTHR43757">
    <property type="entry name" value="AMINOMETHYLTRANSFERASE"/>
    <property type="match status" value="1"/>
</dbReference>
<dbReference type="SUPFAM" id="SSF101790">
    <property type="entry name" value="Aminomethyltransferase beta-barrel domain"/>
    <property type="match status" value="1"/>
</dbReference>
<comment type="similarity">
    <text evidence="1 7">Belongs to the GcvT family.</text>
</comment>
<dbReference type="RefSeq" id="XP_062788739.1">
    <property type="nucleotide sequence ID" value="XM_062932688.1"/>
</dbReference>
<evidence type="ECO:0000256" key="2">
    <source>
        <dbReference type="ARBA" id="ARBA00012616"/>
    </source>
</evidence>
<sequence length="423" mass="46224">MSALRPIIRCSRSTLKPIEVSRQGSRVTSMRGFATSLKVSEELSKTPLYDFHVENKAKMVPFAGWSMPLSYGEVGQITAHKHVRSSAGLFDVSHMLQHNFTGSTSQEFLLTLCPSSLKSLQPFTSTLSVLLNESGGIIDDTIITKHSDESFYVVTNAGRAKEDKEWIEKQLSKWNAEHEGEEQVKWETLDGYGLIALQGPKSSQVIQSLTETDLNQIKFGQSAFVDLDTGKEKVKCHIARGGYTGEDGFEISIPPANAVEMTSRIANHPDVQLIGLGARDSLRLEAGMCLYGHDLDGTVSPVEAGLSWVIGKDRRAEDSQPSFPGKSRIISELASGPSRRRVGFEITGAPAREGCKVFDSTGTKELGVITSGIPSPSLGKNIAMGYVANGSHKKGTSVMVEVRKKMREAIVRPMPFVPTKYFK</sequence>
<keyword evidence="4 7" id="KW-0808">Transferase</keyword>
<dbReference type="InterPro" id="IPR013977">
    <property type="entry name" value="GcvT_C"/>
</dbReference>
<dbReference type="Pfam" id="PF08669">
    <property type="entry name" value="GCV_T_C"/>
    <property type="match status" value="1"/>
</dbReference>
<reference evidence="10 11" key="1">
    <citation type="submission" date="2024-01" db="EMBL/GenBank/DDBJ databases">
        <title>Comparative genomics of Cryptococcus and Kwoniella reveals pathogenesis evolution and contrasting modes of karyotype evolution via chromosome fusion or intercentromeric recombination.</title>
        <authorList>
            <person name="Coelho M.A."/>
            <person name="David-Palma M."/>
            <person name="Shea T."/>
            <person name="Bowers K."/>
            <person name="McGinley-Smith S."/>
            <person name="Mohammad A.W."/>
            <person name="Gnirke A."/>
            <person name="Yurkov A.M."/>
            <person name="Nowrousian M."/>
            <person name="Sun S."/>
            <person name="Cuomo C.A."/>
            <person name="Heitman J."/>
        </authorList>
    </citation>
    <scope>NUCLEOTIDE SEQUENCE [LARGE SCALE GENOMIC DNA]</scope>
    <source>
        <strain evidence="10">CBS 11374</strain>
    </source>
</reference>
<dbReference type="Gene3D" id="3.30.1360.120">
    <property type="entry name" value="Probable tRNA modification gtpase trme, domain 1"/>
    <property type="match status" value="1"/>
</dbReference>
<dbReference type="EMBL" id="CP141881">
    <property type="protein sequence ID" value="WRT63999.1"/>
    <property type="molecule type" value="Genomic_DNA"/>
</dbReference>
<evidence type="ECO:0000256" key="4">
    <source>
        <dbReference type="ARBA" id="ARBA00022679"/>
    </source>
</evidence>
<feature type="domain" description="GCVT N-terminal" evidence="8">
    <location>
        <begin position="48"/>
        <end position="313"/>
    </location>
</feature>
<dbReference type="Proteomes" id="UP001329825">
    <property type="component" value="Chromosome 1"/>
</dbReference>
<dbReference type="Pfam" id="PF01571">
    <property type="entry name" value="GCV_T"/>
    <property type="match status" value="1"/>
</dbReference>
<dbReference type="Gene3D" id="4.10.1250.10">
    <property type="entry name" value="Aminomethyltransferase fragment"/>
    <property type="match status" value="1"/>
</dbReference>
<dbReference type="InterPro" id="IPR027266">
    <property type="entry name" value="TrmE/GcvT-like"/>
</dbReference>
<proteinExistence type="inferred from homology"/>
<evidence type="ECO:0000259" key="8">
    <source>
        <dbReference type="Pfam" id="PF01571"/>
    </source>
</evidence>
<dbReference type="SUPFAM" id="SSF103025">
    <property type="entry name" value="Folate-binding domain"/>
    <property type="match status" value="1"/>
</dbReference>
<evidence type="ECO:0000256" key="6">
    <source>
        <dbReference type="ARBA" id="ARBA00047665"/>
    </source>
</evidence>
<keyword evidence="7" id="KW-0809">Transit peptide</keyword>
<organism evidence="10 11">
    <name type="scientific">Kwoniella shivajii</name>
    <dbReference type="NCBI Taxonomy" id="564305"/>
    <lineage>
        <taxon>Eukaryota</taxon>
        <taxon>Fungi</taxon>
        <taxon>Dikarya</taxon>
        <taxon>Basidiomycota</taxon>
        <taxon>Agaricomycotina</taxon>
        <taxon>Tremellomycetes</taxon>
        <taxon>Tremellales</taxon>
        <taxon>Cryptococcaceae</taxon>
        <taxon>Kwoniella</taxon>
    </lineage>
</organism>
<dbReference type="PANTHER" id="PTHR43757:SF2">
    <property type="entry name" value="AMINOMETHYLTRANSFERASE, MITOCHONDRIAL"/>
    <property type="match status" value="1"/>
</dbReference>